<dbReference type="EMBL" id="CM046115">
    <property type="protein sequence ID" value="KAI8440859.1"/>
    <property type="molecule type" value="Genomic_DNA"/>
</dbReference>
<sequence length="665" mass="72824">MATLNRAMNDALFTLQSSARSSTLLRWFLQTLAISQAIMPTGWPVTHKLKACAAAPPALVDEDAKWDGARVSTQVASQISGRPICQGIRVNPSGLFPSSHGERFDFIVVGAGSAGAALAARLSEVPHWSVLLIEGGGDPPPASVSPSLFATLAHTKYDWAYKASLDQGVGSGHPNRTVFMTRGKMLGGSSSNNYEIYSRGVPEDYNGWDRIAPGWEWDTALHYFKKLERMSDATVMKLNPYLHSIEGPVAISRPDPNIYFAAANDRILESLEEIGVKRLHENNGPEIFGASTPHFTFADGRRSSTAEAYLIPNKNRPNLHIAKFSRVTKVLVDPNMHHSYGVEVTTKSGRTMNVFASLEVVLSAGTIDTPKILMLSGIGPKEEMLKLNIEVIADLPVGKNLHDHMLIPIVFQGQRGLQSTAQNLATITELDSFPVPIQCGFFKLNTSSPNHIVENKPQFQIFNVHIGASVSPLIEIGCRTITNYAASFCASIGDANIYNEIDFTQLILLHPKSRGQVKLRSKNPFDDPVIELGYYRNKNDLDVVVEGVKFIIRLAKTTYFRKVGGRVARLNVKECRGLKWGSDNYWRCYAKNVPTSLLHPVGTCAMGPQGVVDETLKVHGISGLRVVDASIMPTIPSGNTNIPTIMIGERAADLIKANYQAMSMF</sequence>
<name>A0ACC0KX08_CHOFU</name>
<proteinExistence type="predicted"/>
<gene>
    <name evidence="1" type="ORF">MSG28_009170</name>
</gene>
<reference evidence="1 2" key="1">
    <citation type="journal article" date="2022" name="Genome Biol. Evol.">
        <title>The Spruce Budworm Genome: Reconstructing the Evolutionary History of Antifreeze Proteins.</title>
        <authorList>
            <person name="Beliveau C."/>
            <person name="Gagne P."/>
            <person name="Picq S."/>
            <person name="Vernygora O."/>
            <person name="Keeling C.I."/>
            <person name="Pinkney K."/>
            <person name="Doucet D."/>
            <person name="Wen F."/>
            <person name="Johnston J.S."/>
            <person name="Maaroufi H."/>
            <person name="Boyle B."/>
            <person name="Laroche J."/>
            <person name="Dewar K."/>
            <person name="Juretic N."/>
            <person name="Blackburn G."/>
            <person name="Nisole A."/>
            <person name="Brunet B."/>
            <person name="Brandao M."/>
            <person name="Lumley L."/>
            <person name="Duan J."/>
            <person name="Quan G."/>
            <person name="Lucarotti C.J."/>
            <person name="Roe A.D."/>
            <person name="Sperling F.A.H."/>
            <person name="Levesque R.C."/>
            <person name="Cusson M."/>
        </authorList>
    </citation>
    <scope>NUCLEOTIDE SEQUENCE [LARGE SCALE GENOMIC DNA]</scope>
    <source>
        <strain evidence="1">Glfc:IPQL:Cfum</strain>
    </source>
</reference>
<protein>
    <submittedName>
        <fullName evidence="1">Uncharacterized protein</fullName>
    </submittedName>
</protein>
<organism evidence="1 2">
    <name type="scientific">Choristoneura fumiferana</name>
    <name type="common">Spruce budworm moth</name>
    <name type="synonym">Archips fumiferana</name>
    <dbReference type="NCBI Taxonomy" id="7141"/>
    <lineage>
        <taxon>Eukaryota</taxon>
        <taxon>Metazoa</taxon>
        <taxon>Ecdysozoa</taxon>
        <taxon>Arthropoda</taxon>
        <taxon>Hexapoda</taxon>
        <taxon>Insecta</taxon>
        <taxon>Pterygota</taxon>
        <taxon>Neoptera</taxon>
        <taxon>Endopterygota</taxon>
        <taxon>Lepidoptera</taxon>
        <taxon>Glossata</taxon>
        <taxon>Ditrysia</taxon>
        <taxon>Tortricoidea</taxon>
        <taxon>Tortricidae</taxon>
        <taxon>Tortricinae</taxon>
        <taxon>Choristoneura</taxon>
    </lineage>
</organism>
<evidence type="ECO:0000313" key="1">
    <source>
        <dbReference type="EMBL" id="KAI8440859.1"/>
    </source>
</evidence>
<comment type="caution">
    <text evidence="1">The sequence shown here is derived from an EMBL/GenBank/DDBJ whole genome shotgun (WGS) entry which is preliminary data.</text>
</comment>
<dbReference type="Proteomes" id="UP001064048">
    <property type="component" value="Chromosome 15"/>
</dbReference>
<keyword evidence="2" id="KW-1185">Reference proteome</keyword>
<accession>A0ACC0KX08</accession>
<evidence type="ECO:0000313" key="2">
    <source>
        <dbReference type="Proteomes" id="UP001064048"/>
    </source>
</evidence>